<protein>
    <submittedName>
        <fullName evidence="7">Sigma adaptin</fullName>
    </submittedName>
    <submittedName>
        <fullName evidence="8">Sigma_adaptin</fullName>
    </submittedName>
</protein>
<evidence type="ECO:0000313" key="7">
    <source>
        <dbReference type="EMBL" id="CAI9941217.1"/>
    </source>
</evidence>
<proteinExistence type="inferred from homology"/>
<accession>A0AA86U807</accession>
<keyword evidence="5" id="KW-0472">Membrane</keyword>
<reference evidence="7" key="1">
    <citation type="submission" date="2023-06" db="EMBL/GenBank/DDBJ databases">
        <authorList>
            <person name="Kurt Z."/>
        </authorList>
    </citation>
    <scope>NUCLEOTIDE SEQUENCE</scope>
</reference>
<dbReference type="SUPFAM" id="SSF64356">
    <property type="entry name" value="SNARE-like"/>
    <property type="match status" value="1"/>
</dbReference>
<evidence type="ECO:0000313" key="8">
    <source>
        <dbReference type="EMBL" id="CAL6000185.1"/>
    </source>
</evidence>
<evidence type="ECO:0000256" key="3">
    <source>
        <dbReference type="ARBA" id="ARBA00022448"/>
    </source>
</evidence>
<evidence type="ECO:0000313" key="9">
    <source>
        <dbReference type="EMBL" id="CAL6016207.1"/>
    </source>
</evidence>
<dbReference type="EMBL" id="CAXDID020000075">
    <property type="protein sequence ID" value="CAL6016207.1"/>
    <property type="molecule type" value="Genomic_DNA"/>
</dbReference>
<dbReference type="EMBL" id="CAXDID020000041">
    <property type="protein sequence ID" value="CAL6000185.1"/>
    <property type="molecule type" value="Genomic_DNA"/>
</dbReference>
<evidence type="ECO:0000259" key="6">
    <source>
        <dbReference type="Pfam" id="PF01217"/>
    </source>
</evidence>
<comment type="similarity">
    <text evidence="2">Belongs to the adaptor complexes small subunit family.</text>
</comment>
<organism evidence="7">
    <name type="scientific">Hexamita inflata</name>
    <dbReference type="NCBI Taxonomy" id="28002"/>
    <lineage>
        <taxon>Eukaryota</taxon>
        <taxon>Metamonada</taxon>
        <taxon>Diplomonadida</taxon>
        <taxon>Hexamitidae</taxon>
        <taxon>Hexamitinae</taxon>
        <taxon>Hexamita</taxon>
    </lineage>
</organism>
<evidence type="ECO:0000256" key="1">
    <source>
        <dbReference type="ARBA" id="ARBA00004308"/>
    </source>
</evidence>
<evidence type="ECO:0000256" key="5">
    <source>
        <dbReference type="ARBA" id="ARBA00023136"/>
    </source>
</evidence>
<dbReference type="GO" id="GO:0015031">
    <property type="term" value="P:protein transport"/>
    <property type="evidence" value="ECO:0007669"/>
    <property type="project" value="UniProtKB-KW"/>
</dbReference>
<name>A0AA86U807_9EUKA</name>
<dbReference type="GO" id="GO:0012505">
    <property type="term" value="C:endomembrane system"/>
    <property type="evidence" value="ECO:0007669"/>
    <property type="project" value="UniProtKB-SubCell"/>
</dbReference>
<dbReference type="Pfam" id="PF01217">
    <property type="entry name" value="Clat_adaptor_s"/>
    <property type="match status" value="1"/>
</dbReference>
<reference evidence="8 10" key="2">
    <citation type="submission" date="2024-07" db="EMBL/GenBank/DDBJ databases">
        <authorList>
            <person name="Akdeniz Z."/>
        </authorList>
    </citation>
    <scope>NUCLEOTIDE SEQUENCE [LARGE SCALE GENOMIC DNA]</scope>
</reference>
<comment type="subcellular location">
    <subcellularLocation>
        <location evidence="1">Endomembrane system</location>
    </subcellularLocation>
</comment>
<keyword evidence="3" id="KW-0813">Transport</keyword>
<keyword evidence="4" id="KW-0653">Protein transport</keyword>
<gene>
    <name evidence="8" type="ORF">HINF_LOCUS16571</name>
    <name evidence="9" type="ORF">HINF_LOCUS25400</name>
    <name evidence="7" type="ORF">HINF_LOCUS28862</name>
</gene>
<dbReference type="Gene3D" id="3.30.450.60">
    <property type="match status" value="1"/>
</dbReference>
<keyword evidence="10" id="KW-1185">Reference proteome</keyword>
<evidence type="ECO:0000256" key="4">
    <source>
        <dbReference type="ARBA" id="ARBA00022927"/>
    </source>
</evidence>
<evidence type="ECO:0000313" key="10">
    <source>
        <dbReference type="Proteomes" id="UP001642409"/>
    </source>
</evidence>
<feature type="domain" description="AP complex mu/sigma subunit" evidence="6">
    <location>
        <begin position="1"/>
        <end position="137"/>
    </location>
</feature>
<dbReference type="InterPro" id="IPR016635">
    <property type="entry name" value="AP_complex_ssu"/>
</dbReference>
<dbReference type="PANTHER" id="PTHR11753">
    <property type="entry name" value="ADAPTOR COMPLEXES SMALL SUBUNIT FAMILY"/>
    <property type="match status" value="1"/>
</dbReference>
<dbReference type="AlphaFoldDB" id="A0AA86U807"/>
<dbReference type="Proteomes" id="UP001642409">
    <property type="component" value="Unassembled WGS sequence"/>
</dbReference>
<dbReference type="EMBL" id="CATOUU010000687">
    <property type="protein sequence ID" value="CAI9941217.1"/>
    <property type="molecule type" value="Genomic_DNA"/>
</dbReference>
<comment type="caution">
    <text evidence="7">The sequence shown here is derived from an EMBL/GenBank/DDBJ whole genome shotgun (WGS) entry which is preliminary data.</text>
</comment>
<dbReference type="InterPro" id="IPR022775">
    <property type="entry name" value="AP_mu_sigma_su"/>
</dbReference>
<evidence type="ECO:0000256" key="2">
    <source>
        <dbReference type="ARBA" id="ARBA00006972"/>
    </source>
</evidence>
<dbReference type="InterPro" id="IPR011012">
    <property type="entry name" value="Longin-like_dom_sf"/>
</dbReference>
<sequence length="153" mass="17985">MIHGVLIVTEQEEPILIRFYDEVDNIKQIVKQLMLYIKLRGKRVTNFIYNDFGVPYCHAVYKKFEGKYVIIISDDNESELLCLKVIDSIATSIIKIVESFDDTKLIMNIQTMHLILDNILCGGIIINYDTNRIINEFKRDTMELENKKITRFF</sequence>